<gene>
    <name evidence="1" type="primary">ABSGL_12170.1 scaffold 12710</name>
</gene>
<evidence type="ECO:0000313" key="2">
    <source>
        <dbReference type="Proteomes" id="UP000078561"/>
    </source>
</evidence>
<protein>
    <submittedName>
        <fullName evidence="1">Uncharacterized protein</fullName>
    </submittedName>
</protein>
<dbReference type="EMBL" id="LT554579">
    <property type="protein sequence ID" value="SAM06282.1"/>
    <property type="molecule type" value="Genomic_DNA"/>
</dbReference>
<keyword evidence="2" id="KW-1185">Reference proteome</keyword>
<organism evidence="1">
    <name type="scientific">Absidia glauca</name>
    <name type="common">Pin mould</name>
    <dbReference type="NCBI Taxonomy" id="4829"/>
    <lineage>
        <taxon>Eukaryota</taxon>
        <taxon>Fungi</taxon>
        <taxon>Fungi incertae sedis</taxon>
        <taxon>Mucoromycota</taxon>
        <taxon>Mucoromycotina</taxon>
        <taxon>Mucoromycetes</taxon>
        <taxon>Mucorales</taxon>
        <taxon>Cunninghamellaceae</taxon>
        <taxon>Absidia</taxon>
    </lineage>
</organism>
<dbReference type="AlphaFoldDB" id="A0A168R8I3"/>
<dbReference type="Proteomes" id="UP000078561">
    <property type="component" value="Unassembled WGS sequence"/>
</dbReference>
<name>A0A168R8I3_ABSGL</name>
<evidence type="ECO:0000313" key="1">
    <source>
        <dbReference type="EMBL" id="SAM06282.1"/>
    </source>
</evidence>
<reference evidence="1" key="1">
    <citation type="submission" date="2016-04" db="EMBL/GenBank/DDBJ databases">
        <authorList>
            <person name="Evans L.H."/>
            <person name="Alamgir A."/>
            <person name="Owens N."/>
            <person name="Weber N.D."/>
            <person name="Virtaneva K."/>
            <person name="Barbian K."/>
            <person name="Babar A."/>
            <person name="Rosenke K."/>
        </authorList>
    </citation>
    <scope>NUCLEOTIDE SEQUENCE [LARGE SCALE GENOMIC DNA]</scope>
    <source>
        <strain evidence="1">CBS 101.48</strain>
    </source>
</reference>
<proteinExistence type="predicted"/>
<sequence>MALYYLRKIGIWMQVRASFVPKTTLYPDDFCHFLSTLCLPPTVYDSRFCGYKSPEITTSLLITLLHFPRATLVITRLTITHHAVSKLLLPVKYLLYLPYHKSTFYFLNSTMDNQEENQKPMEVPLPENVVEEDTFMEDTEKIAEAKPKENRGET</sequence>
<dbReference type="InParanoid" id="A0A168R8I3"/>
<accession>A0A168R8I3</accession>
<dbReference type="OrthoDB" id="2278241at2759"/>